<name>A0AAU8JX57_9ACTN</name>
<accession>A0AAU8JX57</accession>
<proteinExistence type="predicted"/>
<evidence type="ECO:0008006" key="2">
    <source>
        <dbReference type="Google" id="ProtNLM"/>
    </source>
</evidence>
<dbReference type="AlphaFoldDB" id="A0AAU8JX57"/>
<reference evidence="1" key="1">
    <citation type="submission" date="2024-06" db="EMBL/GenBank/DDBJ databases">
        <title>The genome sequences of Kitasatospora sp. strain HUAS MG31.</title>
        <authorList>
            <person name="Mo P."/>
        </authorList>
    </citation>
    <scope>NUCLEOTIDE SEQUENCE</scope>
    <source>
        <strain evidence="1">HUAS MG31</strain>
    </source>
</reference>
<dbReference type="EMBL" id="CP159872">
    <property type="protein sequence ID" value="XCM80381.1"/>
    <property type="molecule type" value="Genomic_DNA"/>
</dbReference>
<dbReference type="KEGG" id="kcm:ABWK59_16330"/>
<sequence length="63" mass="6363">MLVTISTAVLFGVITAVLIRTQRVSAGSALAVWLSGFTVAGTGLAGPVNQGLDAAVHMLSTLH</sequence>
<gene>
    <name evidence="1" type="ORF">ABWK59_16330</name>
</gene>
<evidence type="ECO:0000313" key="1">
    <source>
        <dbReference type="EMBL" id="XCM80381.1"/>
    </source>
</evidence>
<protein>
    <recommendedName>
        <fullName evidence="2">DUF2304 domain-containing protein</fullName>
    </recommendedName>
</protein>
<organism evidence="1">
    <name type="scientific">Kitasatospora camelliae</name>
    <dbReference type="NCBI Taxonomy" id="3156397"/>
    <lineage>
        <taxon>Bacteria</taxon>
        <taxon>Bacillati</taxon>
        <taxon>Actinomycetota</taxon>
        <taxon>Actinomycetes</taxon>
        <taxon>Kitasatosporales</taxon>
        <taxon>Streptomycetaceae</taxon>
        <taxon>Kitasatospora</taxon>
    </lineage>
</organism>
<dbReference type="RefSeq" id="WP_354641320.1">
    <property type="nucleotide sequence ID" value="NZ_CP159872.1"/>
</dbReference>